<reference evidence="1 2" key="1">
    <citation type="submission" date="2020-08" db="EMBL/GenBank/DDBJ databases">
        <title>Genomic Encyclopedia of Type Strains, Phase IV (KMG-IV): sequencing the most valuable type-strain genomes for metagenomic binning, comparative biology and taxonomic classification.</title>
        <authorList>
            <person name="Goeker M."/>
        </authorList>
    </citation>
    <scope>NUCLEOTIDE SEQUENCE [LARGE SCALE GENOMIC DNA]</scope>
    <source>
        <strain evidence="1 2">DSM 44197</strain>
    </source>
</reference>
<sequence>MREVAGRVLPEALADVTAFLETERLVRTFSEGWLHQSEQSRQPN</sequence>
<evidence type="ECO:0000313" key="1">
    <source>
        <dbReference type="EMBL" id="MBA8951084.1"/>
    </source>
</evidence>
<proteinExistence type="predicted"/>
<protein>
    <submittedName>
        <fullName evidence="1">Uncharacterized protein</fullName>
    </submittedName>
</protein>
<organism evidence="1 2">
    <name type="scientific">Actinomadura namibiensis</name>
    <dbReference type="NCBI Taxonomy" id="182080"/>
    <lineage>
        <taxon>Bacteria</taxon>
        <taxon>Bacillati</taxon>
        <taxon>Actinomycetota</taxon>
        <taxon>Actinomycetes</taxon>
        <taxon>Streptosporangiales</taxon>
        <taxon>Thermomonosporaceae</taxon>
        <taxon>Actinomadura</taxon>
    </lineage>
</organism>
<dbReference type="Proteomes" id="UP000572680">
    <property type="component" value="Unassembled WGS sequence"/>
</dbReference>
<name>A0A7W3LMY3_ACTNM</name>
<dbReference type="AlphaFoldDB" id="A0A7W3LMY3"/>
<keyword evidence="2" id="KW-1185">Reference proteome</keyword>
<evidence type="ECO:0000313" key="2">
    <source>
        <dbReference type="Proteomes" id="UP000572680"/>
    </source>
</evidence>
<dbReference type="EMBL" id="JACJIA010000003">
    <property type="protein sequence ID" value="MBA8951084.1"/>
    <property type="molecule type" value="Genomic_DNA"/>
</dbReference>
<comment type="caution">
    <text evidence="1">The sequence shown here is derived from an EMBL/GenBank/DDBJ whole genome shotgun (WGS) entry which is preliminary data.</text>
</comment>
<accession>A0A7W3LMY3</accession>
<gene>
    <name evidence="1" type="ORF">HNR61_002715</name>
</gene>